<organism evidence="1 3">
    <name type="scientific">Ignatzschineria cameli</name>
    <dbReference type="NCBI Taxonomy" id="2182793"/>
    <lineage>
        <taxon>Bacteria</taxon>
        <taxon>Pseudomonadati</taxon>
        <taxon>Pseudomonadota</taxon>
        <taxon>Gammaproteobacteria</taxon>
        <taxon>Cardiobacteriales</taxon>
        <taxon>Ignatzschineriaceae</taxon>
        <taxon>Ignatzschineria</taxon>
    </lineage>
</organism>
<name>A0A2U2AQ91_9GAMM</name>
<keyword evidence="4" id="KW-1185">Reference proteome</keyword>
<accession>A0A2U2AQ91</accession>
<dbReference type="Proteomes" id="UP000245217">
    <property type="component" value="Unassembled WGS sequence"/>
</dbReference>
<proteinExistence type="predicted"/>
<dbReference type="EMBL" id="QEWV01000005">
    <property type="protein sequence ID" value="PWD91693.1"/>
    <property type="molecule type" value="Genomic_DNA"/>
</dbReference>
<reference evidence="1" key="1">
    <citation type="journal article" date="2018" name="Genome Announc.">
        <title>Ignatzschineria cameli sp. nov., isolated from necrotic foot tissue of dromedaries (Camelus dromedarius) and associated maggots (Wohlfahrtia species) in Dubai.</title>
        <authorList>
            <person name="Tsang C.C."/>
            <person name="Tang J.Y."/>
            <person name="Fong J.Y."/>
            <person name="Kinne J."/>
            <person name="Lee H.H."/>
            <person name="Joseph M."/>
            <person name="Jose S."/>
            <person name="Schuster R.K."/>
            <person name="Tang Y."/>
            <person name="Sivakumar S."/>
            <person name="Chen J.H."/>
            <person name="Teng J.L."/>
            <person name="Lau S.K."/>
            <person name="Wernery U."/>
            <person name="Woo P.C."/>
        </authorList>
    </citation>
    <scope>NUCLEOTIDE SEQUENCE</scope>
    <source>
        <strain evidence="1">UAE-HKU57</strain>
        <strain evidence="2">UAE-HKU58</strain>
    </source>
</reference>
<dbReference type="OrthoDB" id="7069411at2"/>
<protein>
    <submittedName>
        <fullName evidence="1">Uncharacterized protein</fullName>
    </submittedName>
</protein>
<dbReference type="EMBL" id="QEWW01000004">
    <property type="protein sequence ID" value="PWD85805.1"/>
    <property type="molecule type" value="Genomic_DNA"/>
</dbReference>
<reference evidence="3 4" key="2">
    <citation type="submission" date="2018-05" db="EMBL/GenBank/DDBJ databases">
        <title>Ignatzschineria dubaiensis sp. nov., isolated from necrotic foot tissues of dromedaries (Camelus dromedarius) and associated maggots in Dubai, United Arab Emirates.</title>
        <authorList>
            <person name="Tsang C.C."/>
            <person name="Tang J.Y.M."/>
            <person name="Fong J.Y.H."/>
            <person name="Kinne J."/>
            <person name="Lee H.H."/>
            <person name="Joseph M."/>
            <person name="Jose S."/>
            <person name="Schuster R.K."/>
            <person name="Tang Y."/>
            <person name="Sivakumar S."/>
            <person name="Chen J.H.K."/>
            <person name="Teng J.L.L."/>
            <person name="Lau S.K.P."/>
            <person name="Wernery U."/>
            <person name="Woo P.C.Y."/>
        </authorList>
    </citation>
    <scope>NUCLEOTIDE SEQUENCE [LARGE SCALE GENOMIC DNA]</scope>
    <source>
        <strain evidence="3">UAE-HKU57</strain>
        <strain evidence="4">UAE-HKU58</strain>
    </source>
</reference>
<sequence length="174" mass="19534">MVDFTESFKKGIANAKRAEREKAEIIQLFKTLKDQISKVTDGNIEVYLGNKKSQTKDRCSTNSSIDSIIRDQINFSKKNQLFVNKIMGLESEEQVSLSQSDAILASSIVNGNRYTTRVIAEWKSDQGYPCKIFYDGLEREVFDKKSLEGVLSDMISSPVVGSIFQTLLSDAEKS</sequence>
<gene>
    <name evidence="1" type="ORF">DC077_07155</name>
    <name evidence="2" type="ORF">DC078_06775</name>
</gene>
<evidence type="ECO:0000313" key="1">
    <source>
        <dbReference type="EMBL" id="PWD85805.1"/>
    </source>
</evidence>
<evidence type="ECO:0000313" key="3">
    <source>
        <dbReference type="Proteomes" id="UP000245059"/>
    </source>
</evidence>
<evidence type="ECO:0000313" key="2">
    <source>
        <dbReference type="EMBL" id="PWD91693.1"/>
    </source>
</evidence>
<dbReference type="Proteomes" id="UP000245059">
    <property type="component" value="Unassembled WGS sequence"/>
</dbReference>
<comment type="caution">
    <text evidence="1">The sequence shown here is derived from an EMBL/GenBank/DDBJ whole genome shotgun (WGS) entry which is preliminary data.</text>
</comment>
<dbReference type="AlphaFoldDB" id="A0A2U2AQ91"/>
<dbReference type="RefSeq" id="WP_109201824.1">
    <property type="nucleotide sequence ID" value="NZ_QEWS01000005.1"/>
</dbReference>
<evidence type="ECO:0000313" key="4">
    <source>
        <dbReference type="Proteomes" id="UP000245217"/>
    </source>
</evidence>